<feature type="binding site" evidence="7">
    <location>
        <position position="108"/>
    </location>
    <ligand>
        <name>Zn(2+)</name>
        <dbReference type="ChEBI" id="CHEBI:29105"/>
    </ligand>
</feature>
<evidence type="ECO:0000256" key="7">
    <source>
        <dbReference type="PIRSR" id="PIRSR601765-1"/>
    </source>
</evidence>
<dbReference type="PANTHER" id="PTHR11002">
    <property type="entry name" value="CARBONIC ANHYDRASE"/>
    <property type="match status" value="1"/>
</dbReference>
<dbReference type="InterPro" id="IPR045066">
    <property type="entry name" value="Beta_CA_cladeB"/>
</dbReference>
<dbReference type="SUPFAM" id="SSF53056">
    <property type="entry name" value="beta-carbonic anhydrase, cab"/>
    <property type="match status" value="1"/>
</dbReference>
<evidence type="ECO:0000313" key="9">
    <source>
        <dbReference type="Proteomes" id="UP000016569"/>
    </source>
</evidence>
<evidence type="ECO:0000313" key="8">
    <source>
        <dbReference type="EMBL" id="GAD59847.1"/>
    </source>
</evidence>
<comment type="cofactor">
    <cofactor evidence="7">
        <name>Zn(2+)</name>
        <dbReference type="ChEBI" id="CHEBI:29105"/>
    </cofactor>
    <text evidence="7">Binds 1 zinc ion per subunit.</text>
</comment>
<evidence type="ECO:0000256" key="4">
    <source>
        <dbReference type="ARBA" id="ARBA00022833"/>
    </source>
</evidence>
<reference evidence="9" key="1">
    <citation type="journal article" date="2013" name="Genome Announc.">
        <title>Draft Genome Sequence of the Dimorphic Prosthecate Bacterium Brevundimonas abyssalis TAR-001T.</title>
        <authorList>
            <person name="Tsubouchi T."/>
            <person name="Nishi S."/>
            <person name="Usui K."/>
            <person name="Shimane Y."/>
            <person name="Takaki Y."/>
            <person name="Maruyama T."/>
            <person name="Hatada Y."/>
        </authorList>
    </citation>
    <scope>NUCLEOTIDE SEQUENCE [LARGE SCALE GENOMIC DNA]</scope>
    <source>
        <strain evidence="9">TAR-001</strain>
    </source>
</reference>
<dbReference type="InterPro" id="IPR036874">
    <property type="entry name" value="Carbonic_anhydrase_sf"/>
</dbReference>
<feature type="binding site" evidence="7">
    <location>
        <position position="105"/>
    </location>
    <ligand>
        <name>Zn(2+)</name>
        <dbReference type="ChEBI" id="CHEBI:29105"/>
    </ligand>
</feature>
<dbReference type="Gene3D" id="3.40.1050.10">
    <property type="entry name" value="Carbonic anhydrase"/>
    <property type="match status" value="1"/>
</dbReference>
<gene>
    <name evidence="8" type="ORF">MBEBAB_2097</name>
</gene>
<evidence type="ECO:0000256" key="5">
    <source>
        <dbReference type="ARBA" id="ARBA00023239"/>
    </source>
</evidence>
<dbReference type="EC" id="4.2.1.1" evidence="2"/>
<dbReference type="Proteomes" id="UP000016569">
    <property type="component" value="Unassembled WGS sequence"/>
</dbReference>
<dbReference type="OrthoDB" id="9797527at2"/>
<evidence type="ECO:0000256" key="2">
    <source>
        <dbReference type="ARBA" id="ARBA00012925"/>
    </source>
</evidence>
<comment type="catalytic activity">
    <reaction evidence="6">
        <text>hydrogencarbonate + H(+) = CO2 + H2O</text>
        <dbReference type="Rhea" id="RHEA:10748"/>
        <dbReference type="ChEBI" id="CHEBI:15377"/>
        <dbReference type="ChEBI" id="CHEBI:15378"/>
        <dbReference type="ChEBI" id="CHEBI:16526"/>
        <dbReference type="ChEBI" id="CHEBI:17544"/>
        <dbReference type="EC" id="4.2.1.1"/>
    </reaction>
</comment>
<protein>
    <recommendedName>
        <fullName evidence="2">carbonic anhydrase</fullName>
        <ecNumber evidence="2">4.2.1.1</ecNumber>
    </recommendedName>
</protein>
<dbReference type="EMBL" id="BATC01000041">
    <property type="protein sequence ID" value="GAD59847.1"/>
    <property type="molecule type" value="Genomic_DNA"/>
</dbReference>
<dbReference type="AlphaFoldDB" id="A0A8E0NCH2"/>
<dbReference type="GO" id="GO:0008270">
    <property type="term" value="F:zinc ion binding"/>
    <property type="evidence" value="ECO:0007669"/>
    <property type="project" value="InterPro"/>
</dbReference>
<dbReference type="InterPro" id="IPR001765">
    <property type="entry name" value="Carbonic_anhydrase"/>
</dbReference>
<sequence>MTDESDPLLSGYARFRQDGWTQARAEYEALAAKGQKPHTLVVACSDSRADPALIFDAAPGQLFVVRNVANIVPPYQPDGGLHGVSAALEFGVRVLGVERIVVMGHALCGGVNAMINGAPDSCNDFVRPWVAQAEPVVRRATEGLDDDDKQVAGEHAVVRLSIDNLRTFPWIAEREAMGDLELVGLHFGIANGVLWRMQADGVFKSLDADA</sequence>
<keyword evidence="4 7" id="KW-0862">Zinc</keyword>
<dbReference type="SMART" id="SM00947">
    <property type="entry name" value="Pro_CA"/>
    <property type="match status" value="1"/>
</dbReference>
<evidence type="ECO:0000256" key="6">
    <source>
        <dbReference type="ARBA" id="ARBA00048348"/>
    </source>
</evidence>
<accession>A0A8E0NCH2</accession>
<evidence type="ECO:0000256" key="3">
    <source>
        <dbReference type="ARBA" id="ARBA00022723"/>
    </source>
</evidence>
<proteinExistence type="inferred from homology"/>
<name>A0A8E0NCH2_9CAUL</name>
<evidence type="ECO:0000256" key="1">
    <source>
        <dbReference type="ARBA" id="ARBA00006217"/>
    </source>
</evidence>
<dbReference type="RefSeq" id="WP_021697941.1">
    <property type="nucleotide sequence ID" value="NZ_BATC01000041.1"/>
</dbReference>
<feature type="binding site" evidence="7">
    <location>
        <position position="46"/>
    </location>
    <ligand>
        <name>Zn(2+)</name>
        <dbReference type="ChEBI" id="CHEBI:29105"/>
    </ligand>
</feature>
<keyword evidence="5" id="KW-0456">Lyase</keyword>
<comment type="caution">
    <text evidence="8">The sequence shown here is derived from an EMBL/GenBank/DDBJ whole genome shotgun (WGS) entry which is preliminary data.</text>
</comment>
<comment type="similarity">
    <text evidence="1">Belongs to the beta-class carbonic anhydrase family.</text>
</comment>
<dbReference type="Pfam" id="PF00484">
    <property type="entry name" value="Pro_CA"/>
    <property type="match status" value="1"/>
</dbReference>
<dbReference type="CDD" id="cd00884">
    <property type="entry name" value="beta_CA_cladeB"/>
    <property type="match status" value="1"/>
</dbReference>
<feature type="binding site" evidence="7">
    <location>
        <position position="44"/>
    </location>
    <ligand>
        <name>Zn(2+)</name>
        <dbReference type="ChEBI" id="CHEBI:29105"/>
    </ligand>
</feature>
<dbReference type="PANTHER" id="PTHR11002:SF76">
    <property type="entry name" value="CARBONIC ANHYDRASE"/>
    <property type="match status" value="1"/>
</dbReference>
<dbReference type="GO" id="GO:0004089">
    <property type="term" value="F:carbonate dehydratase activity"/>
    <property type="evidence" value="ECO:0007669"/>
    <property type="project" value="UniProtKB-EC"/>
</dbReference>
<keyword evidence="3 7" id="KW-0479">Metal-binding</keyword>
<organism evidence="8 9">
    <name type="scientific">Brevundimonas abyssalis TAR-001</name>
    <dbReference type="NCBI Taxonomy" id="1391729"/>
    <lineage>
        <taxon>Bacteria</taxon>
        <taxon>Pseudomonadati</taxon>
        <taxon>Pseudomonadota</taxon>
        <taxon>Alphaproteobacteria</taxon>
        <taxon>Caulobacterales</taxon>
        <taxon>Caulobacteraceae</taxon>
        <taxon>Brevundimonas</taxon>
    </lineage>
</organism>
<keyword evidence="9" id="KW-1185">Reference proteome</keyword>